<dbReference type="PROSITE" id="PS50294">
    <property type="entry name" value="WD_REPEATS_REGION"/>
    <property type="match status" value="2"/>
</dbReference>
<evidence type="ECO:0000256" key="2">
    <source>
        <dbReference type="ARBA" id="ARBA00022737"/>
    </source>
</evidence>
<dbReference type="Proteomes" id="UP001044222">
    <property type="component" value="Unassembled WGS sequence"/>
</dbReference>
<dbReference type="PROSITE" id="PS50082">
    <property type="entry name" value="WD_REPEATS_2"/>
    <property type="match status" value="2"/>
</dbReference>
<feature type="compositionally biased region" description="Polar residues" evidence="4">
    <location>
        <begin position="750"/>
        <end position="765"/>
    </location>
</feature>
<gene>
    <name evidence="5" type="ORF">ANANG_G00034070</name>
</gene>
<sequence>MKHFEDQELCQFRLDFENQLWCRREDSKFSTCGNCQSCICINKLHDTTQWLVQAGQTLKLKFLMGVLIRCKSVGILENTRKIIQVALGKDFTYARSRQKPKVPDDLTTSSHNRTIDRTWFAREVLETWDWFSCSKYWVKTNYILGLLSLCETELLQALGNLIRVLIERERQAFLLHDSVLDVLEDDTSSIPESHYSFNPEGRPELELLLNTRSTSMVLDLPGDTWDPDCPEVPLDIQSNSPLSKDQWESLCPPMEARWARLEALGCREGVSERRKGGRGTETLYPEEPALNVVPGTSVSLSGVSRHRDFIRSLPVHLAKWILGLLDRATLLNCHRVSKHWRFLAEEVQEEIETKRMVENQAMIMQGSSKACANTAYSKIREVLVPAAEKQEGVVSEVRTDRGFESAYSGCTTKTVEMEEKNMFCGAYNILVLSHKEDSSRVVHYSGGQLVAVGSQDRLVRLLDVQTMRERSLVMHGHAGSIRAVYLCEDRGLVFSAGYDLSIRCWNLRTGVCTMLFRGHFGTINCLDLHGNTLVSGAKDCRVKVWDLRTGRSFPRLRFRHDGPVLSVRAGRGLVLSSCDRGLLKLWGMDTGGLLKLIDSQQGSVKCLHLDEWHILSGGADGYVTAWSTSRDHTKSLMTYRHPREVLTLTFLFLRVITGCADGKIRVFDFLTGNCLRVIISNSQQSPVLSLHIHDNNIVINTRTSVLFFQFGQEGRELSESPEGECVDEAERDSPRSHPHSPTSPTLPQSAAQMGSNSGMVQSNWKQAEKDSISHHAHCLSIPSMQREKSAQQRPLRPATGSVLRGRPHSQAYSGLQPDPNAKPPTALCPRTGTSRTRQRPKTTPSCSVREPVVPVKLGCSRSGGAKKNGLSQSPTNKHAPLEANVSQQPWPCNRPGCSIHPNVGVCEAWGSPDSPLRTQPGAKAPLPGTTKPATPPAPSSASFPPPFTRLPEPPFHRRSQCGAFPDGTGTGRPPPQPQRGDGE</sequence>
<dbReference type="CDD" id="cd22136">
    <property type="entry name" value="F-box_FBXW10"/>
    <property type="match status" value="1"/>
</dbReference>
<feature type="region of interest" description="Disordered" evidence="4">
    <location>
        <begin position="718"/>
        <end position="887"/>
    </location>
</feature>
<keyword evidence="6" id="KW-1185">Reference proteome</keyword>
<feature type="region of interest" description="Disordered" evidence="4">
    <location>
        <begin position="910"/>
        <end position="983"/>
    </location>
</feature>
<dbReference type="PANTHER" id="PTHR19872:SF7">
    <property type="entry name" value="F-BOX AND WD REPEAT DOMAIN CONTAINING PROTEIN 10B-RELATED"/>
    <property type="match status" value="1"/>
</dbReference>
<dbReference type="PROSITE" id="PS00678">
    <property type="entry name" value="WD_REPEATS_1"/>
    <property type="match status" value="1"/>
</dbReference>
<dbReference type="SUPFAM" id="SSF50978">
    <property type="entry name" value="WD40 repeat-like"/>
    <property type="match status" value="1"/>
</dbReference>
<name>A0A9D3MVK4_ANGAN</name>
<dbReference type="Pfam" id="PF00400">
    <property type="entry name" value="WD40"/>
    <property type="match status" value="2"/>
</dbReference>
<dbReference type="EMBL" id="JAFIRN010000002">
    <property type="protein sequence ID" value="KAG5854110.1"/>
    <property type="molecule type" value="Genomic_DNA"/>
</dbReference>
<feature type="compositionally biased region" description="Polar residues" evidence="4">
    <location>
        <begin position="831"/>
        <end position="846"/>
    </location>
</feature>
<keyword evidence="1 3" id="KW-0853">WD repeat</keyword>
<dbReference type="InterPro" id="IPR036047">
    <property type="entry name" value="F-box-like_dom_sf"/>
</dbReference>
<feature type="repeat" description="WD" evidence="3">
    <location>
        <begin position="516"/>
        <end position="555"/>
    </location>
</feature>
<protein>
    <recommendedName>
        <fullName evidence="7">F-box domain-containing protein</fullName>
    </recommendedName>
</protein>
<evidence type="ECO:0000256" key="4">
    <source>
        <dbReference type="SAM" id="MobiDB-lite"/>
    </source>
</evidence>
<accession>A0A9D3MVK4</accession>
<feature type="compositionally biased region" description="Acidic residues" evidence="4">
    <location>
        <begin position="719"/>
        <end position="730"/>
    </location>
</feature>
<dbReference type="PANTHER" id="PTHR19872">
    <property type="entry name" value="UBIQUITIN LIGASE SPECIFICITY FACTOR/HREP PROTEIN"/>
    <property type="match status" value="1"/>
</dbReference>
<evidence type="ECO:0000256" key="3">
    <source>
        <dbReference type="PROSITE-ProRule" id="PRU00221"/>
    </source>
</evidence>
<proteinExistence type="predicted"/>
<evidence type="ECO:0000313" key="5">
    <source>
        <dbReference type="EMBL" id="KAG5854110.1"/>
    </source>
</evidence>
<dbReference type="InterPro" id="IPR015943">
    <property type="entry name" value="WD40/YVTN_repeat-like_dom_sf"/>
</dbReference>
<keyword evidence="2" id="KW-0677">Repeat</keyword>
<evidence type="ECO:0000313" key="6">
    <source>
        <dbReference type="Proteomes" id="UP001044222"/>
    </source>
</evidence>
<dbReference type="InterPro" id="IPR051075">
    <property type="entry name" value="SCF_subunit_WD-repeat"/>
</dbReference>
<dbReference type="Gene3D" id="1.20.1280.50">
    <property type="match status" value="1"/>
</dbReference>
<organism evidence="5 6">
    <name type="scientific">Anguilla anguilla</name>
    <name type="common">European freshwater eel</name>
    <name type="synonym">Muraena anguilla</name>
    <dbReference type="NCBI Taxonomy" id="7936"/>
    <lineage>
        <taxon>Eukaryota</taxon>
        <taxon>Metazoa</taxon>
        <taxon>Chordata</taxon>
        <taxon>Craniata</taxon>
        <taxon>Vertebrata</taxon>
        <taxon>Euteleostomi</taxon>
        <taxon>Actinopterygii</taxon>
        <taxon>Neopterygii</taxon>
        <taxon>Teleostei</taxon>
        <taxon>Anguilliformes</taxon>
        <taxon>Anguillidae</taxon>
        <taxon>Anguilla</taxon>
    </lineage>
</organism>
<feature type="compositionally biased region" description="Low complexity" evidence="4">
    <location>
        <begin position="739"/>
        <end position="749"/>
    </location>
</feature>
<dbReference type="InterPro" id="IPR001680">
    <property type="entry name" value="WD40_rpt"/>
</dbReference>
<dbReference type="InterPro" id="IPR036322">
    <property type="entry name" value="WD40_repeat_dom_sf"/>
</dbReference>
<dbReference type="InterPro" id="IPR019775">
    <property type="entry name" value="WD40_repeat_CS"/>
</dbReference>
<dbReference type="CDD" id="cd00200">
    <property type="entry name" value="WD40"/>
    <property type="match status" value="1"/>
</dbReference>
<dbReference type="AlphaFoldDB" id="A0A9D3MVK4"/>
<feature type="compositionally biased region" description="Low complexity" evidence="4">
    <location>
        <begin position="922"/>
        <end position="932"/>
    </location>
</feature>
<reference evidence="5" key="1">
    <citation type="submission" date="2021-01" db="EMBL/GenBank/DDBJ databases">
        <title>A chromosome-scale assembly of European eel, Anguilla anguilla.</title>
        <authorList>
            <person name="Henkel C."/>
            <person name="Jong-Raadsen S.A."/>
            <person name="Dufour S."/>
            <person name="Weltzien F.-A."/>
            <person name="Palstra A.P."/>
            <person name="Pelster B."/>
            <person name="Spaink H.P."/>
            <person name="Van Den Thillart G.E."/>
            <person name="Jansen H."/>
            <person name="Zahm M."/>
            <person name="Klopp C."/>
            <person name="Cedric C."/>
            <person name="Louis A."/>
            <person name="Berthelot C."/>
            <person name="Parey E."/>
            <person name="Roest Crollius H."/>
            <person name="Montfort J."/>
            <person name="Robinson-Rechavi M."/>
            <person name="Bucao C."/>
            <person name="Bouchez O."/>
            <person name="Gislard M."/>
            <person name="Lluch J."/>
            <person name="Milhes M."/>
            <person name="Lampietro C."/>
            <person name="Lopez Roques C."/>
            <person name="Donnadieu C."/>
            <person name="Braasch I."/>
            <person name="Desvignes T."/>
            <person name="Postlethwait J."/>
            <person name="Bobe J."/>
            <person name="Guiguen Y."/>
            <person name="Dirks R."/>
        </authorList>
    </citation>
    <scope>NUCLEOTIDE SEQUENCE</scope>
    <source>
        <strain evidence="5">Tag_6206</strain>
        <tissue evidence="5">Liver</tissue>
    </source>
</reference>
<dbReference type="Gene3D" id="2.130.10.10">
    <property type="entry name" value="YVTN repeat-like/Quinoprotein amine dehydrogenase"/>
    <property type="match status" value="1"/>
</dbReference>
<dbReference type="SUPFAM" id="SSF81383">
    <property type="entry name" value="F-box domain"/>
    <property type="match status" value="1"/>
</dbReference>
<feature type="compositionally biased region" description="Pro residues" evidence="4">
    <location>
        <begin position="933"/>
        <end position="953"/>
    </location>
</feature>
<dbReference type="SMART" id="SM00320">
    <property type="entry name" value="WD40"/>
    <property type="match status" value="6"/>
</dbReference>
<evidence type="ECO:0008006" key="7">
    <source>
        <dbReference type="Google" id="ProtNLM"/>
    </source>
</evidence>
<evidence type="ECO:0000256" key="1">
    <source>
        <dbReference type="ARBA" id="ARBA00022574"/>
    </source>
</evidence>
<feature type="repeat" description="WD" evidence="3">
    <location>
        <begin position="474"/>
        <end position="515"/>
    </location>
</feature>
<comment type="caution">
    <text evidence="5">The sequence shown here is derived from an EMBL/GenBank/DDBJ whole genome shotgun (WGS) entry which is preliminary data.</text>
</comment>